<reference evidence="10" key="1">
    <citation type="submission" date="2012-03" db="EMBL/GenBank/DDBJ databases">
        <title>Complete sequence of chromosome of Deinococcus peraridilitoris DSM 19664.</title>
        <authorList>
            <person name="Lucas S."/>
            <person name="Copeland A."/>
            <person name="Lapidus A."/>
            <person name="Glavina del Rio T."/>
            <person name="Dalin E."/>
            <person name="Tice H."/>
            <person name="Bruce D."/>
            <person name="Goodwin L."/>
            <person name="Pitluck S."/>
            <person name="Peters L."/>
            <person name="Mikhailova N."/>
            <person name="Lu M."/>
            <person name="Kyrpides N."/>
            <person name="Mavromatis K."/>
            <person name="Ivanova N."/>
            <person name="Brettin T."/>
            <person name="Detter J.C."/>
            <person name="Han C."/>
            <person name="Larimer F."/>
            <person name="Land M."/>
            <person name="Hauser L."/>
            <person name="Markowitz V."/>
            <person name="Cheng J.-F."/>
            <person name="Hugenholtz P."/>
            <person name="Woyke T."/>
            <person name="Wu D."/>
            <person name="Pukall R."/>
            <person name="Steenblock K."/>
            <person name="Brambilla E."/>
            <person name="Klenk H.-P."/>
            <person name="Eisen J.A."/>
        </authorList>
    </citation>
    <scope>NUCLEOTIDE SEQUENCE [LARGE SCALE GENOMIC DNA]</scope>
    <source>
        <strain evidence="10">DSM 19664 / LMG 22246 / CIP 109416 / KR-200</strain>
    </source>
</reference>
<evidence type="ECO:0000256" key="5">
    <source>
        <dbReference type="ARBA" id="ARBA00022741"/>
    </source>
</evidence>
<proteinExistence type="inferred from homology"/>
<dbReference type="FunFam" id="3.40.50.300:FF:000016">
    <property type="entry name" value="Oligopeptide ABC transporter ATP-binding component"/>
    <property type="match status" value="1"/>
</dbReference>
<dbReference type="PATRIC" id="fig|937777.3.peg.3409"/>
<dbReference type="SUPFAM" id="SSF52540">
    <property type="entry name" value="P-loop containing nucleoside triphosphate hydrolases"/>
    <property type="match status" value="1"/>
</dbReference>
<dbReference type="AlphaFoldDB" id="L0A4L6"/>
<dbReference type="PANTHER" id="PTHR43297:SF2">
    <property type="entry name" value="DIPEPTIDE TRANSPORT ATP-BINDING PROTEIN DPPD"/>
    <property type="match status" value="1"/>
</dbReference>
<feature type="domain" description="ABC transporter" evidence="8">
    <location>
        <begin position="12"/>
        <end position="266"/>
    </location>
</feature>
<evidence type="ECO:0000256" key="4">
    <source>
        <dbReference type="ARBA" id="ARBA00022475"/>
    </source>
</evidence>
<dbReference type="eggNOG" id="COG0444">
    <property type="taxonomic scope" value="Bacteria"/>
</dbReference>
<evidence type="ECO:0000313" key="10">
    <source>
        <dbReference type="Proteomes" id="UP000010467"/>
    </source>
</evidence>
<dbReference type="InterPro" id="IPR017871">
    <property type="entry name" value="ABC_transporter-like_CS"/>
</dbReference>
<comment type="similarity">
    <text evidence="2">Belongs to the ABC transporter superfamily.</text>
</comment>
<evidence type="ECO:0000259" key="8">
    <source>
        <dbReference type="PROSITE" id="PS50893"/>
    </source>
</evidence>
<dbReference type="RefSeq" id="WP_015237131.1">
    <property type="nucleotide sequence ID" value="NC_019793.1"/>
</dbReference>
<dbReference type="PROSITE" id="PS50893">
    <property type="entry name" value="ABC_TRANSPORTER_2"/>
    <property type="match status" value="1"/>
</dbReference>
<dbReference type="GO" id="GO:0005524">
    <property type="term" value="F:ATP binding"/>
    <property type="evidence" value="ECO:0007669"/>
    <property type="project" value="UniProtKB-KW"/>
</dbReference>
<evidence type="ECO:0000256" key="6">
    <source>
        <dbReference type="ARBA" id="ARBA00022840"/>
    </source>
</evidence>
<keyword evidence="4" id="KW-1003">Cell membrane</keyword>
<comment type="subcellular location">
    <subcellularLocation>
        <location evidence="1">Cell membrane</location>
        <topology evidence="1">Peripheral membrane protein</topology>
    </subcellularLocation>
</comment>
<dbReference type="PROSITE" id="PS00211">
    <property type="entry name" value="ABC_TRANSPORTER_1"/>
    <property type="match status" value="1"/>
</dbReference>
<accession>L0A4L6</accession>
<dbReference type="OrthoDB" id="9806285at2"/>
<dbReference type="GO" id="GO:0015833">
    <property type="term" value="P:peptide transport"/>
    <property type="evidence" value="ECO:0007669"/>
    <property type="project" value="InterPro"/>
</dbReference>
<dbReference type="InterPro" id="IPR027417">
    <property type="entry name" value="P-loop_NTPase"/>
</dbReference>
<evidence type="ECO:0000256" key="3">
    <source>
        <dbReference type="ARBA" id="ARBA00022448"/>
    </source>
</evidence>
<sequence>MTTVATDTLLAVNGLKTYFYTDDGVVKSVDGVTFHLNKGETLAVVGESGSGKSVTSLSIMRLIASPPGKIVEGEVLFTGKDGRTKDITKLPEAEMRRIRGNDISMIFQEPMTSLNPVYTVGDQIAEAIMLHQGKSKKEAMDMAAGMLELVGIPAPKKRVHEYPHQMSGGMRQRVMIAMALSCNPALLIADEPTTALDVTIQAQILDLMRKLQEEIGMSILFITHNLGVVAEMADRVVVMYGGRVVEEGDVIEIFKSPKHPYTMGLLNSIPRVDHAAEYEGHASSKKERLEAIPGNVPNPLSLPPGCAFEPRCKFAVEDCRKAVPALEDTGQGHMSRCIRWREL</sequence>
<dbReference type="KEGG" id="dpd:Deipe_3396"/>
<dbReference type="InterPro" id="IPR013563">
    <property type="entry name" value="Oligopep_ABC_C"/>
</dbReference>
<dbReference type="SMART" id="SM00382">
    <property type="entry name" value="AAA"/>
    <property type="match status" value="1"/>
</dbReference>
<organism evidence="9 10">
    <name type="scientific">Deinococcus peraridilitoris (strain DSM 19664 / LMG 22246 / CIP 109416 / KR-200)</name>
    <dbReference type="NCBI Taxonomy" id="937777"/>
    <lineage>
        <taxon>Bacteria</taxon>
        <taxon>Thermotogati</taxon>
        <taxon>Deinococcota</taxon>
        <taxon>Deinococci</taxon>
        <taxon>Deinococcales</taxon>
        <taxon>Deinococcaceae</taxon>
        <taxon>Deinococcus</taxon>
    </lineage>
</organism>
<dbReference type="InterPro" id="IPR003593">
    <property type="entry name" value="AAA+_ATPase"/>
</dbReference>
<dbReference type="PANTHER" id="PTHR43297">
    <property type="entry name" value="OLIGOPEPTIDE TRANSPORT ATP-BINDING PROTEIN APPD"/>
    <property type="match status" value="1"/>
</dbReference>
<dbReference type="STRING" id="937777.Deipe_3396"/>
<dbReference type="InterPro" id="IPR050388">
    <property type="entry name" value="ABC_Ni/Peptide_Import"/>
</dbReference>
<dbReference type="NCBIfam" id="TIGR01727">
    <property type="entry name" value="oligo_HPY"/>
    <property type="match status" value="1"/>
</dbReference>
<keyword evidence="7" id="KW-0472">Membrane</keyword>
<dbReference type="InterPro" id="IPR003439">
    <property type="entry name" value="ABC_transporter-like_ATP-bd"/>
</dbReference>
<protein>
    <submittedName>
        <fullName evidence="9">Oligopeptide/dipeptide ABC transporter, ATP-binding protein</fullName>
    </submittedName>
</protein>
<evidence type="ECO:0000256" key="7">
    <source>
        <dbReference type="ARBA" id="ARBA00023136"/>
    </source>
</evidence>
<keyword evidence="3" id="KW-0813">Transport</keyword>
<dbReference type="HOGENOM" id="CLU_000604_1_23_0"/>
<dbReference type="Pfam" id="PF08352">
    <property type="entry name" value="oligo_HPY"/>
    <property type="match status" value="1"/>
</dbReference>
<evidence type="ECO:0000256" key="2">
    <source>
        <dbReference type="ARBA" id="ARBA00005417"/>
    </source>
</evidence>
<name>L0A4L6_DEIPD</name>
<dbReference type="Proteomes" id="UP000010467">
    <property type="component" value="Chromosome"/>
</dbReference>
<dbReference type="Gene3D" id="3.40.50.300">
    <property type="entry name" value="P-loop containing nucleotide triphosphate hydrolases"/>
    <property type="match status" value="1"/>
</dbReference>
<dbReference type="CDD" id="cd03257">
    <property type="entry name" value="ABC_NikE_OppD_transporters"/>
    <property type="match status" value="1"/>
</dbReference>
<dbReference type="EMBL" id="CP003382">
    <property type="protein sequence ID" value="AFZ68833.1"/>
    <property type="molecule type" value="Genomic_DNA"/>
</dbReference>
<evidence type="ECO:0000313" key="9">
    <source>
        <dbReference type="EMBL" id="AFZ68833.1"/>
    </source>
</evidence>
<gene>
    <name evidence="9" type="ordered locus">Deipe_3396</name>
</gene>
<dbReference type="Pfam" id="PF00005">
    <property type="entry name" value="ABC_tran"/>
    <property type="match status" value="1"/>
</dbReference>
<dbReference type="GO" id="GO:0005886">
    <property type="term" value="C:plasma membrane"/>
    <property type="evidence" value="ECO:0007669"/>
    <property type="project" value="UniProtKB-SubCell"/>
</dbReference>
<keyword evidence="5" id="KW-0547">Nucleotide-binding</keyword>
<keyword evidence="6 9" id="KW-0067">ATP-binding</keyword>
<keyword evidence="10" id="KW-1185">Reference proteome</keyword>
<evidence type="ECO:0000256" key="1">
    <source>
        <dbReference type="ARBA" id="ARBA00004202"/>
    </source>
</evidence>
<dbReference type="GO" id="GO:0016887">
    <property type="term" value="F:ATP hydrolysis activity"/>
    <property type="evidence" value="ECO:0007669"/>
    <property type="project" value="InterPro"/>
</dbReference>